<evidence type="ECO:0000313" key="2">
    <source>
        <dbReference type="Proteomes" id="UP001604336"/>
    </source>
</evidence>
<name>A0ABD1UQB2_9LAMI</name>
<comment type="caution">
    <text evidence="1">The sequence shown here is derived from an EMBL/GenBank/DDBJ whole genome shotgun (WGS) entry which is preliminary data.</text>
</comment>
<protein>
    <submittedName>
        <fullName evidence="1">Uncharacterized protein</fullName>
    </submittedName>
</protein>
<reference evidence="2" key="1">
    <citation type="submission" date="2024-07" db="EMBL/GenBank/DDBJ databases">
        <title>Two chromosome-level genome assemblies of Korean endemic species Abeliophyllum distichum and Forsythia ovata (Oleaceae).</title>
        <authorList>
            <person name="Jang H."/>
        </authorList>
    </citation>
    <scope>NUCLEOTIDE SEQUENCE [LARGE SCALE GENOMIC DNA]</scope>
</reference>
<keyword evidence="2" id="KW-1185">Reference proteome</keyword>
<dbReference type="EMBL" id="JBFOLK010000003">
    <property type="protein sequence ID" value="KAL2526745.1"/>
    <property type="molecule type" value="Genomic_DNA"/>
</dbReference>
<dbReference type="AlphaFoldDB" id="A0ABD1UQB2"/>
<accession>A0ABD1UQB2</accession>
<proteinExistence type="predicted"/>
<sequence>MEFSCSGLYPIHHNTMVYLKGETASLLDMVIVSKHAVLLNKEFILIVDSESIVDLEKVQETTNKIDQLDEPMVAPAFDEAQIGNGEPPVPEDLPTLRKLSQVIHSLQRYDLLIINDALLIEKDKTTTYTELRSSIDSKRWQKLWNPR</sequence>
<gene>
    <name evidence="1" type="ORF">Adt_11799</name>
</gene>
<organism evidence="1 2">
    <name type="scientific">Abeliophyllum distichum</name>
    <dbReference type="NCBI Taxonomy" id="126358"/>
    <lineage>
        <taxon>Eukaryota</taxon>
        <taxon>Viridiplantae</taxon>
        <taxon>Streptophyta</taxon>
        <taxon>Embryophyta</taxon>
        <taxon>Tracheophyta</taxon>
        <taxon>Spermatophyta</taxon>
        <taxon>Magnoliopsida</taxon>
        <taxon>eudicotyledons</taxon>
        <taxon>Gunneridae</taxon>
        <taxon>Pentapetalae</taxon>
        <taxon>asterids</taxon>
        <taxon>lamiids</taxon>
        <taxon>Lamiales</taxon>
        <taxon>Oleaceae</taxon>
        <taxon>Forsythieae</taxon>
        <taxon>Abeliophyllum</taxon>
    </lineage>
</organism>
<dbReference type="Proteomes" id="UP001604336">
    <property type="component" value="Unassembled WGS sequence"/>
</dbReference>
<evidence type="ECO:0000313" key="1">
    <source>
        <dbReference type="EMBL" id="KAL2526745.1"/>
    </source>
</evidence>